<dbReference type="FunCoup" id="F4RI35">
    <property type="interactions" value="17"/>
</dbReference>
<evidence type="ECO:0000313" key="4">
    <source>
        <dbReference type="Proteomes" id="UP000001072"/>
    </source>
</evidence>
<sequence length="320" mass="34962">MAKRPTIILTGASKGIGLATVKILLAEPFSANVITLSRSTSPDLQELAKSYPEQLRVHEGDVTKDEDNETVVKSAIDKFGTLDGKNPMCSRISSPPDQSIFSLLDHHLSGLILNAGIMELGRISETSMDSWKRVFEVNFFSLLSILHLAIPHLRTSKGRVVFVSSGASVSKVAGLQLHKIKFIRIRPVSDHRLLLTNAATSHTAGMKLRWASYNTSKAAMNSLARTLANEEPELTSIAVRPGVVDTDMQVHLREHGSKDMKAEELDKHLKLHANNQLLPPSKPGYVIAALSINTPIHLNGEFLSWDSAELSDLTLSIPGK</sequence>
<dbReference type="PANTHER" id="PTHR43008">
    <property type="entry name" value="BENZIL REDUCTASE"/>
    <property type="match status" value="1"/>
</dbReference>
<dbReference type="InterPro" id="IPR002347">
    <property type="entry name" value="SDR_fam"/>
</dbReference>
<dbReference type="InParanoid" id="F4RI35"/>
<dbReference type="Pfam" id="PF00106">
    <property type="entry name" value="adh_short"/>
    <property type="match status" value="3"/>
</dbReference>
<dbReference type="EMBL" id="GL883102">
    <property type="protein sequence ID" value="EGG07930.1"/>
    <property type="molecule type" value="Genomic_DNA"/>
</dbReference>
<dbReference type="VEuPathDB" id="FungiDB:MELLADRAFT_85257"/>
<evidence type="ECO:0000256" key="1">
    <source>
        <dbReference type="ARBA" id="ARBA00006484"/>
    </source>
</evidence>
<dbReference type="HOGENOM" id="CLU_010194_2_11_1"/>
<dbReference type="InterPro" id="IPR036291">
    <property type="entry name" value="NAD(P)-bd_dom_sf"/>
</dbReference>
<evidence type="ECO:0000313" key="3">
    <source>
        <dbReference type="EMBL" id="EGG07930.1"/>
    </source>
</evidence>
<dbReference type="Gene3D" id="3.40.50.720">
    <property type="entry name" value="NAD(P)-binding Rossmann-like Domain"/>
    <property type="match status" value="1"/>
</dbReference>
<protein>
    <submittedName>
        <fullName evidence="3">Short-chain dehydrogenase</fullName>
    </submittedName>
</protein>
<evidence type="ECO:0000256" key="2">
    <source>
        <dbReference type="ARBA" id="ARBA00023002"/>
    </source>
</evidence>
<gene>
    <name evidence="3" type="ORF">MELLADRAFT_85257</name>
</gene>
<dbReference type="AlphaFoldDB" id="F4RI35"/>
<organism evidence="4">
    <name type="scientific">Melampsora larici-populina (strain 98AG31 / pathotype 3-4-7)</name>
    <name type="common">Poplar leaf rust fungus</name>
    <dbReference type="NCBI Taxonomy" id="747676"/>
    <lineage>
        <taxon>Eukaryota</taxon>
        <taxon>Fungi</taxon>
        <taxon>Dikarya</taxon>
        <taxon>Basidiomycota</taxon>
        <taxon>Pucciniomycotina</taxon>
        <taxon>Pucciniomycetes</taxon>
        <taxon>Pucciniales</taxon>
        <taxon>Melampsoraceae</taxon>
        <taxon>Melampsora</taxon>
    </lineage>
</organism>
<dbReference type="OrthoDB" id="9876299at2759"/>
<proteinExistence type="inferred from homology"/>
<keyword evidence="4" id="KW-1185">Reference proteome</keyword>
<dbReference type="PRINTS" id="PR00081">
    <property type="entry name" value="GDHRDH"/>
</dbReference>
<name>F4RI35_MELLP</name>
<dbReference type="GO" id="GO:0050664">
    <property type="term" value="F:oxidoreductase activity, acting on NAD(P)H, oxygen as acceptor"/>
    <property type="evidence" value="ECO:0007669"/>
    <property type="project" value="TreeGrafter"/>
</dbReference>
<accession>F4RI35</accession>
<dbReference type="eggNOG" id="KOG1204">
    <property type="taxonomic scope" value="Eukaryota"/>
</dbReference>
<dbReference type="Proteomes" id="UP000001072">
    <property type="component" value="Unassembled WGS sequence"/>
</dbReference>
<dbReference type="RefSeq" id="XP_007408695.1">
    <property type="nucleotide sequence ID" value="XM_007408633.1"/>
</dbReference>
<dbReference type="STRING" id="747676.F4RI35"/>
<dbReference type="GO" id="GO:0016616">
    <property type="term" value="F:oxidoreductase activity, acting on the CH-OH group of donors, NAD or NADP as acceptor"/>
    <property type="evidence" value="ECO:0007669"/>
    <property type="project" value="UniProtKB-ARBA"/>
</dbReference>
<dbReference type="SUPFAM" id="SSF51735">
    <property type="entry name" value="NAD(P)-binding Rossmann-fold domains"/>
    <property type="match status" value="1"/>
</dbReference>
<dbReference type="PANTHER" id="PTHR43008:SF8">
    <property type="entry name" value="BENZIL REDUCTASE ((S)-BENZOIN FORMING) IRC24"/>
    <property type="match status" value="1"/>
</dbReference>
<comment type="similarity">
    <text evidence="1">Belongs to the short-chain dehydrogenases/reductases (SDR) family.</text>
</comment>
<reference evidence="4" key="1">
    <citation type="journal article" date="2011" name="Proc. Natl. Acad. Sci. U.S.A.">
        <title>Obligate biotrophy features unraveled by the genomic analysis of rust fungi.</title>
        <authorList>
            <person name="Duplessis S."/>
            <person name="Cuomo C.A."/>
            <person name="Lin Y.-C."/>
            <person name="Aerts A."/>
            <person name="Tisserant E."/>
            <person name="Veneault-Fourrey C."/>
            <person name="Joly D.L."/>
            <person name="Hacquard S."/>
            <person name="Amselem J."/>
            <person name="Cantarel B.L."/>
            <person name="Chiu R."/>
            <person name="Coutinho P.M."/>
            <person name="Feau N."/>
            <person name="Field M."/>
            <person name="Frey P."/>
            <person name="Gelhaye E."/>
            <person name="Goldberg J."/>
            <person name="Grabherr M.G."/>
            <person name="Kodira C.D."/>
            <person name="Kohler A."/>
            <person name="Kuees U."/>
            <person name="Lindquist E.A."/>
            <person name="Lucas S.M."/>
            <person name="Mago R."/>
            <person name="Mauceli E."/>
            <person name="Morin E."/>
            <person name="Murat C."/>
            <person name="Pangilinan J.L."/>
            <person name="Park R."/>
            <person name="Pearson M."/>
            <person name="Quesneville H."/>
            <person name="Rouhier N."/>
            <person name="Sakthikumar S."/>
            <person name="Salamov A.A."/>
            <person name="Schmutz J."/>
            <person name="Selles B."/>
            <person name="Shapiro H."/>
            <person name="Tanguay P."/>
            <person name="Tuskan G.A."/>
            <person name="Henrissat B."/>
            <person name="Van de Peer Y."/>
            <person name="Rouze P."/>
            <person name="Ellis J.G."/>
            <person name="Dodds P.N."/>
            <person name="Schein J.E."/>
            <person name="Zhong S."/>
            <person name="Hamelin R.C."/>
            <person name="Grigoriev I.V."/>
            <person name="Szabo L.J."/>
            <person name="Martin F."/>
        </authorList>
    </citation>
    <scope>NUCLEOTIDE SEQUENCE [LARGE SCALE GENOMIC DNA]</scope>
    <source>
        <strain evidence="4">98AG31 / pathotype 3-4-7</strain>
    </source>
</reference>
<dbReference type="GeneID" id="18933774"/>
<keyword evidence="2" id="KW-0560">Oxidoreductase</keyword>
<dbReference type="KEGG" id="mlr:MELLADRAFT_85257"/>